<dbReference type="Gene3D" id="1.25.40.10">
    <property type="entry name" value="Tetratricopeptide repeat domain"/>
    <property type="match status" value="1"/>
</dbReference>
<dbReference type="InterPro" id="IPR024983">
    <property type="entry name" value="CHAT_dom"/>
</dbReference>
<organism evidence="3 4">
    <name type="scientific">Crocosphaera watsonii WH 0402</name>
    <dbReference type="NCBI Taxonomy" id="1284629"/>
    <lineage>
        <taxon>Bacteria</taxon>
        <taxon>Bacillati</taxon>
        <taxon>Cyanobacteriota</taxon>
        <taxon>Cyanophyceae</taxon>
        <taxon>Oscillatoriophycideae</taxon>
        <taxon>Chroococcales</taxon>
        <taxon>Aphanothecaceae</taxon>
        <taxon>Crocosphaera</taxon>
    </lineage>
</organism>
<evidence type="ECO:0000313" key="3">
    <source>
        <dbReference type="EMBL" id="CCQ70105.1"/>
    </source>
</evidence>
<dbReference type="Pfam" id="PF13424">
    <property type="entry name" value="TPR_12"/>
    <property type="match status" value="2"/>
</dbReference>
<dbReference type="PROSITE" id="PS50005">
    <property type="entry name" value="TPR"/>
    <property type="match status" value="2"/>
</dbReference>
<feature type="repeat" description="TPR" evidence="1">
    <location>
        <begin position="28"/>
        <end position="61"/>
    </location>
</feature>
<gene>
    <name evidence="3" type="ORF">CWATWH0402_2986</name>
</gene>
<keyword evidence="1" id="KW-0802">TPR repeat</keyword>
<reference evidence="3 4" key="1">
    <citation type="submission" date="2013-01" db="EMBL/GenBank/DDBJ databases">
        <authorList>
            <person name="Bench S."/>
        </authorList>
    </citation>
    <scope>NUCLEOTIDE SEQUENCE [LARGE SCALE GENOMIC DNA]</scope>
    <source>
        <strain evidence="3 4">WH 0402</strain>
    </source>
</reference>
<feature type="repeat" description="TPR" evidence="1">
    <location>
        <begin position="68"/>
        <end position="101"/>
    </location>
</feature>
<sequence length="681" mass="77061">MDRLEKALDYYNQALPITREVGDRRMEATTLTSLGVVYAGMGKLEEASKYLNQALPIDREMSYLLGEASTLNNLGAVYAGMGKLEEASKYLNQALPILQELDYRSGEANTLGNLAQFEQRQDNLTQALKYIEQAIDITEETRSEIISPDIKTSYFSSVYNLYQLYIDILMELHEKDPNKGYDAQAFAVSERSRARTLIELLTEANADIEQGIDPKLKEEEQSLRFQINAAEKQKLELFIKPDPDKMDRFTVVQEKLDTLNAQYQDLKNRIRATSPRYAALQFPQPLNLAEVQNQVLDTDTTLLQFALGEERSYVWVVTKDTMKTYLLPQSADIEAKVTAFSQWLGENPDERDSQQGQTAGQELSEMLFSQFATELTKKRLVIVSDGALHNIPFAALPFSKNSTLINNYEIVHLPSSSSLAIIREQNKQRQPAPKALAIFADAVYRNDDQRLKDSPSETTTNNPPNLNILALNQAIENVGNTRSGSPLSLKRLKHSQTEAQTIQTYLKDAETVSFFDFDANLENAQETDLSPYQIIHFASHGILDTERPELSGIVLSLYNEQGELINGYLRLNEIFNLNLTSELVVLSACETGLGKDMKGEGLIGLTRGFMYAGSPRVLVSLWQINDEGTSEFMRRFYRLMLEENLTPVQALKAAQLEMQQTEKWSDPYYWAAFTLQGEWNQ</sequence>
<dbReference type="EMBL" id="CAQN01001111">
    <property type="protein sequence ID" value="CCQ70105.1"/>
    <property type="molecule type" value="Genomic_DNA"/>
</dbReference>
<proteinExistence type="predicted"/>
<evidence type="ECO:0000313" key="4">
    <source>
        <dbReference type="Proteomes" id="UP000018130"/>
    </source>
</evidence>
<dbReference type="InterPro" id="IPR019734">
    <property type="entry name" value="TPR_rpt"/>
</dbReference>
<dbReference type="Pfam" id="PF12770">
    <property type="entry name" value="CHAT"/>
    <property type="match status" value="1"/>
</dbReference>
<dbReference type="Proteomes" id="UP000018130">
    <property type="component" value="Unassembled WGS sequence"/>
</dbReference>
<dbReference type="AlphaFoldDB" id="T2JY06"/>
<comment type="caution">
    <text evidence="3">The sequence shown here is derived from an EMBL/GenBank/DDBJ whole genome shotgun (WGS) entry which is preliminary data.</text>
</comment>
<protein>
    <submittedName>
        <fullName evidence="3">COG0457: FOG: TPR repeat</fullName>
    </submittedName>
</protein>
<accession>T2JY06</accession>
<dbReference type="InterPro" id="IPR011990">
    <property type="entry name" value="TPR-like_helical_dom_sf"/>
</dbReference>
<dbReference type="SUPFAM" id="SSF48452">
    <property type="entry name" value="TPR-like"/>
    <property type="match status" value="1"/>
</dbReference>
<name>T2JY06_CROWT</name>
<dbReference type="SMART" id="SM00028">
    <property type="entry name" value="TPR"/>
    <property type="match status" value="3"/>
</dbReference>
<dbReference type="PANTHER" id="PTHR10098">
    <property type="entry name" value="RAPSYN-RELATED"/>
    <property type="match status" value="1"/>
</dbReference>
<reference evidence="3 4" key="2">
    <citation type="submission" date="2013-09" db="EMBL/GenBank/DDBJ databases">
        <title>Whole genome comparison of six Crocosphaera watsonii strains with differing phenotypes.</title>
        <authorList>
            <person name="Bench S.R."/>
            <person name="Heller P."/>
            <person name="Frank I."/>
            <person name="Arciniega M."/>
            <person name="Shilova I.N."/>
            <person name="Zehr J.P."/>
        </authorList>
    </citation>
    <scope>NUCLEOTIDE SEQUENCE [LARGE SCALE GENOMIC DNA]</scope>
    <source>
        <strain evidence="3 4">WH 0402</strain>
    </source>
</reference>
<evidence type="ECO:0000256" key="1">
    <source>
        <dbReference type="PROSITE-ProRule" id="PRU00339"/>
    </source>
</evidence>
<evidence type="ECO:0000259" key="2">
    <source>
        <dbReference type="Pfam" id="PF12770"/>
    </source>
</evidence>
<feature type="domain" description="CHAT" evidence="2">
    <location>
        <begin position="358"/>
        <end position="678"/>
    </location>
</feature>
<dbReference type="PANTHER" id="PTHR10098:SF108">
    <property type="entry name" value="TETRATRICOPEPTIDE REPEAT PROTEIN 28"/>
    <property type="match status" value="1"/>
</dbReference>